<sequence length="248" mass="26164">MQNSLSDYNLWLVGLSFLVSLFGAGTGLLTSRRITKADGSVHPGWLVLSAVVLGGGAVWAMHFVGMLAYRPDIPITYDLNLTLMSLVVPVALFGLGLWVTSRNPESVLALLTAGSILGLGVAAMHYMGMAAIRSEAVIGHDHTLMAVSVVIALVAACVALFILQRARGMLRAASAPVLAVAVCGMHYTGMAAMRLEPGVGQPDYFTGAVTGPQMLLLVVLAVTLIYVVSLSLVWGQEMRDLRREATAG</sequence>
<dbReference type="GO" id="GO:0016020">
    <property type="term" value="C:membrane"/>
    <property type="evidence" value="ECO:0007669"/>
    <property type="project" value="UniProtKB-UniRule"/>
</dbReference>
<feature type="transmembrane region" description="Helical" evidence="1">
    <location>
        <begin position="144"/>
        <end position="163"/>
    </location>
</feature>
<feature type="domain" description="MHYT" evidence="2">
    <location>
        <begin position="8"/>
        <end position="196"/>
    </location>
</feature>
<dbReference type="Pfam" id="PF03707">
    <property type="entry name" value="MHYT"/>
    <property type="match status" value="3"/>
</dbReference>
<organism evidence="3 4">
    <name type="scientific">Natronocella acetinitrilica</name>
    <dbReference type="NCBI Taxonomy" id="414046"/>
    <lineage>
        <taxon>Bacteria</taxon>
        <taxon>Pseudomonadati</taxon>
        <taxon>Pseudomonadota</taxon>
        <taxon>Gammaproteobacteria</taxon>
        <taxon>Chromatiales</taxon>
        <taxon>Ectothiorhodospiraceae</taxon>
        <taxon>Natronocella</taxon>
    </lineage>
</organism>
<keyword evidence="1" id="KW-0472">Membrane</keyword>
<gene>
    <name evidence="3" type="ORF">J2T57_001804</name>
</gene>
<protein>
    <submittedName>
        <fullName evidence="3">NO-binding membrane sensor protein with MHYT domain</fullName>
    </submittedName>
</protein>
<feature type="transmembrane region" description="Helical" evidence="1">
    <location>
        <begin position="175"/>
        <end position="195"/>
    </location>
</feature>
<evidence type="ECO:0000259" key="2">
    <source>
        <dbReference type="PROSITE" id="PS50924"/>
    </source>
</evidence>
<comment type="caution">
    <text evidence="3">The sequence shown here is derived from an EMBL/GenBank/DDBJ whole genome shotgun (WGS) entry which is preliminary data.</text>
</comment>
<dbReference type="PANTHER" id="PTHR35152">
    <property type="entry name" value="DOMAIN SIGNALLING PROTEIN, PUTATIVE (AFU_ORTHOLOGUE AFUA_5G11310)-RELATED"/>
    <property type="match status" value="1"/>
</dbReference>
<dbReference type="AlphaFoldDB" id="A0AAE3G4M3"/>
<feature type="transmembrane region" description="Helical" evidence="1">
    <location>
        <begin position="215"/>
        <end position="234"/>
    </location>
</feature>
<keyword evidence="1" id="KW-0812">Transmembrane</keyword>
<feature type="transmembrane region" description="Helical" evidence="1">
    <location>
        <begin position="107"/>
        <end position="132"/>
    </location>
</feature>
<feature type="transmembrane region" description="Helical" evidence="1">
    <location>
        <begin position="81"/>
        <end position="100"/>
    </location>
</feature>
<dbReference type="InterPro" id="IPR005330">
    <property type="entry name" value="MHYT_dom"/>
</dbReference>
<evidence type="ECO:0000313" key="3">
    <source>
        <dbReference type="EMBL" id="MCP1674666.1"/>
    </source>
</evidence>
<proteinExistence type="predicted"/>
<name>A0AAE3G4M3_9GAMM</name>
<evidence type="ECO:0000313" key="4">
    <source>
        <dbReference type="Proteomes" id="UP001205843"/>
    </source>
</evidence>
<accession>A0AAE3G4M3</accession>
<keyword evidence="4" id="KW-1185">Reference proteome</keyword>
<keyword evidence="1" id="KW-1133">Transmembrane helix</keyword>
<dbReference type="PROSITE" id="PS50924">
    <property type="entry name" value="MHYT"/>
    <property type="match status" value="1"/>
</dbReference>
<dbReference type="PANTHER" id="PTHR35152:SF1">
    <property type="entry name" value="DOMAIN SIGNALLING PROTEIN, PUTATIVE (AFU_ORTHOLOGUE AFUA_5G11310)-RELATED"/>
    <property type="match status" value="1"/>
</dbReference>
<dbReference type="EMBL" id="JALJXV010000004">
    <property type="protein sequence ID" value="MCP1674666.1"/>
    <property type="molecule type" value="Genomic_DNA"/>
</dbReference>
<evidence type="ECO:0000256" key="1">
    <source>
        <dbReference type="PROSITE-ProRule" id="PRU00244"/>
    </source>
</evidence>
<feature type="transmembrane region" description="Helical" evidence="1">
    <location>
        <begin position="43"/>
        <end position="69"/>
    </location>
</feature>
<feature type="transmembrane region" description="Helical" evidence="1">
    <location>
        <begin position="12"/>
        <end position="31"/>
    </location>
</feature>
<reference evidence="3" key="1">
    <citation type="submission" date="2022-03" db="EMBL/GenBank/DDBJ databases">
        <title>Genomic Encyclopedia of Type Strains, Phase III (KMG-III): the genomes of soil and plant-associated and newly described type strains.</title>
        <authorList>
            <person name="Whitman W."/>
        </authorList>
    </citation>
    <scope>NUCLEOTIDE SEQUENCE</scope>
    <source>
        <strain evidence="3">ANL 6-2</strain>
    </source>
</reference>
<dbReference type="RefSeq" id="WP_253476867.1">
    <property type="nucleotide sequence ID" value="NZ_JALJXV010000004.1"/>
</dbReference>
<dbReference type="Proteomes" id="UP001205843">
    <property type="component" value="Unassembled WGS sequence"/>
</dbReference>